<dbReference type="EMBL" id="HACA01028298">
    <property type="protein sequence ID" value="CDW45659.1"/>
    <property type="molecule type" value="Transcribed_RNA"/>
</dbReference>
<organism evidence="1">
    <name type="scientific">Lepeophtheirus salmonis</name>
    <name type="common">Salmon louse</name>
    <name type="synonym">Caligus salmonis</name>
    <dbReference type="NCBI Taxonomy" id="72036"/>
    <lineage>
        <taxon>Eukaryota</taxon>
        <taxon>Metazoa</taxon>
        <taxon>Ecdysozoa</taxon>
        <taxon>Arthropoda</taxon>
        <taxon>Crustacea</taxon>
        <taxon>Multicrustacea</taxon>
        <taxon>Hexanauplia</taxon>
        <taxon>Copepoda</taxon>
        <taxon>Siphonostomatoida</taxon>
        <taxon>Caligidae</taxon>
        <taxon>Lepeophtheirus</taxon>
    </lineage>
</organism>
<dbReference type="EMBL" id="HACA01028296">
    <property type="protein sequence ID" value="CDW45657.1"/>
    <property type="molecule type" value="Transcribed_RNA"/>
</dbReference>
<name>A0A0K2V589_LEPSM</name>
<evidence type="ECO:0000313" key="1">
    <source>
        <dbReference type="EMBL" id="CDW45659.1"/>
    </source>
</evidence>
<sequence>MCEVLPKLQEVTSYQKIVRGESWFLVLSKSSDRGARLEKVKG</sequence>
<dbReference type="EMBL" id="HACA01028299">
    <property type="protein sequence ID" value="CDW45660.1"/>
    <property type="molecule type" value="Transcribed_RNA"/>
</dbReference>
<reference evidence="1" key="1">
    <citation type="submission" date="2014-05" db="EMBL/GenBank/DDBJ databases">
        <authorList>
            <person name="Chronopoulou M."/>
        </authorList>
    </citation>
    <scope>NUCLEOTIDE SEQUENCE</scope>
    <source>
        <tissue evidence="1">Whole organism</tissue>
    </source>
</reference>
<dbReference type="AlphaFoldDB" id="A0A0K2V589"/>
<protein>
    <submittedName>
        <fullName evidence="1">Uncharacterized protein</fullName>
    </submittedName>
</protein>
<accession>A0A0K2V589</accession>
<proteinExistence type="predicted"/>